<comment type="caution">
    <text evidence="2">The sequence shown here is derived from an EMBL/GenBank/DDBJ whole genome shotgun (WGS) entry which is preliminary data.</text>
</comment>
<dbReference type="Proteomes" id="UP000221165">
    <property type="component" value="Unassembled WGS sequence"/>
</dbReference>
<evidence type="ECO:0000313" key="2">
    <source>
        <dbReference type="EMBL" id="PHJ22525.1"/>
    </source>
</evidence>
<dbReference type="AlphaFoldDB" id="A0A2C6L457"/>
<name>A0A2C6L457_9APIC</name>
<feature type="region of interest" description="Disordered" evidence="1">
    <location>
        <begin position="356"/>
        <end position="387"/>
    </location>
</feature>
<feature type="compositionally biased region" description="Pro residues" evidence="1">
    <location>
        <begin position="466"/>
        <end position="497"/>
    </location>
</feature>
<dbReference type="EMBL" id="MIGC01001638">
    <property type="protein sequence ID" value="PHJ22525.1"/>
    <property type="molecule type" value="Genomic_DNA"/>
</dbReference>
<feature type="compositionally biased region" description="Polar residues" evidence="1">
    <location>
        <begin position="364"/>
        <end position="373"/>
    </location>
</feature>
<feature type="region of interest" description="Disordered" evidence="1">
    <location>
        <begin position="466"/>
        <end position="513"/>
    </location>
</feature>
<organism evidence="2 3">
    <name type="scientific">Cystoisospora suis</name>
    <dbReference type="NCBI Taxonomy" id="483139"/>
    <lineage>
        <taxon>Eukaryota</taxon>
        <taxon>Sar</taxon>
        <taxon>Alveolata</taxon>
        <taxon>Apicomplexa</taxon>
        <taxon>Conoidasida</taxon>
        <taxon>Coccidia</taxon>
        <taxon>Eucoccidiorida</taxon>
        <taxon>Eimeriorina</taxon>
        <taxon>Sarcocystidae</taxon>
        <taxon>Cystoisospora</taxon>
    </lineage>
</organism>
<dbReference type="GeneID" id="94427036"/>
<gene>
    <name evidence="2" type="ORF">CSUI_003629</name>
</gene>
<dbReference type="RefSeq" id="XP_067924202.1">
    <property type="nucleotide sequence ID" value="XM_068063825.1"/>
</dbReference>
<accession>A0A2C6L457</accession>
<sequence>MRIRTNKHRRQTGLQITDMKGTKYVFFILFSTSVVLLVSQSAVSEAAAQVRTDSEGAGNEVSGVHTLPGSASEVLVAAETAPDPGDAPALADTAGESGSVYTRVDADDAAVPPGNPYATATPGDSFLHQSDREEQFTVQQQVESAEAAETGSEQRAKLPSSDALHTPEADSEAEKDDRGGLVLGENNASVSGTADETKEVHNFLGEGSEAPHAPMVGTRAEMEEALPPATFFPVDFSPSFYGTPEDTDVQPTVLLKNRTDIRSWPLLLRHFFRRPLPGTAFLRAGGIQEASEERQDLAPYRTPPALSLLVSGFEVYSVPVPRVPAAIYVGHPAGFIFPGPYSLPVTSVGRLEYVDSSEQDRTETGQTYSQSHGQADKEEAGPPPRLTHHKESELTVRLIQPAGVAEPATGGTFTVETLDRPNSNAVRYPAYPWQRRQQRGPPVYYRPPVYGPPVYYPVPVRPGPAPVPVPPYPYPLPPTHGPPPPYREPPLPPLPPVRHPHPPPEDGDWGFST</sequence>
<keyword evidence="3" id="KW-1185">Reference proteome</keyword>
<proteinExistence type="predicted"/>
<reference evidence="2 3" key="1">
    <citation type="journal article" date="2017" name="Int. J. Parasitol.">
        <title>The genome of the protozoan parasite Cystoisospora suis and a reverse vaccinology approach to identify vaccine candidates.</title>
        <authorList>
            <person name="Palmieri N."/>
            <person name="Shrestha A."/>
            <person name="Ruttkowski B."/>
            <person name="Beck T."/>
            <person name="Vogl C."/>
            <person name="Tomley F."/>
            <person name="Blake D.P."/>
            <person name="Joachim A."/>
        </authorList>
    </citation>
    <scope>NUCLEOTIDE SEQUENCE [LARGE SCALE GENOMIC DNA]</scope>
    <source>
        <strain evidence="2 3">Wien I</strain>
    </source>
</reference>
<dbReference type="VEuPathDB" id="ToxoDB:CSUI_003629"/>
<evidence type="ECO:0000313" key="3">
    <source>
        <dbReference type="Proteomes" id="UP000221165"/>
    </source>
</evidence>
<protein>
    <submittedName>
        <fullName evidence="2">Uncharacterized protein</fullName>
    </submittedName>
</protein>
<evidence type="ECO:0000256" key="1">
    <source>
        <dbReference type="SAM" id="MobiDB-lite"/>
    </source>
</evidence>
<feature type="region of interest" description="Disordered" evidence="1">
    <location>
        <begin position="106"/>
        <end position="195"/>
    </location>
</feature>